<evidence type="ECO:0000313" key="1">
    <source>
        <dbReference type="EMBL" id="CAG8629251.1"/>
    </source>
</evidence>
<gene>
    <name evidence="1" type="ORF">SCALOS_LOCUS7909</name>
</gene>
<organism evidence="1 2">
    <name type="scientific">Scutellospora calospora</name>
    <dbReference type="NCBI Taxonomy" id="85575"/>
    <lineage>
        <taxon>Eukaryota</taxon>
        <taxon>Fungi</taxon>
        <taxon>Fungi incertae sedis</taxon>
        <taxon>Mucoromycota</taxon>
        <taxon>Glomeromycotina</taxon>
        <taxon>Glomeromycetes</taxon>
        <taxon>Diversisporales</taxon>
        <taxon>Gigasporaceae</taxon>
        <taxon>Scutellospora</taxon>
    </lineage>
</organism>
<accession>A0ACA9N383</accession>
<sequence length="71" mass="8391">RFYPYDLDQELSLSEFENENIVLATRNFHIIEDINKNSKKYPFDSNDILVFPILINITALVQEDSKIEKDN</sequence>
<dbReference type="Proteomes" id="UP000789860">
    <property type="component" value="Unassembled WGS sequence"/>
</dbReference>
<feature type="non-terminal residue" evidence="1">
    <location>
        <position position="71"/>
    </location>
</feature>
<comment type="caution">
    <text evidence="1">The sequence shown here is derived from an EMBL/GenBank/DDBJ whole genome shotgun (WGS) entry which is preliminary data.</text>
</comment>
<name>A0ACA9N383_9GLOM</name>
<dbReference type="EMBL" id="CAJVPM010019320">
    <property type="protein sequence ID" value="CAG8629251.1"/>
    <property type="molecule type" value="Genomic_DNA"/>
</dbReference>
<proteinExistence type="predicted"/>
<reference evidence="1" key="1">
    <citation type="submission" date="2021-06" db="EMBL/GenBank/DDBJ databases">
        <authorList>
            <person name="Kallberg Y."/>
            <person name="Tangrot J."/>
            <person name="Rosling A."/>
        </authorList>
    </citation>
    <scope>NUCLEOTIDE SEQUENCE</scope>
    <source>
        <strain evidence="1">AU212A</strain>
    </source>
</reference>
<feature type="non-terminal residue" evidence="1">
    <location>
        <position position="1"/>
    </location>
</feature>
<evidence type="ECO:0000313" key="2">
    <source>
        <dbReference type="Proteomes" id="UP000789860"/>
    </source>
</evidence>
<protein>
    <submittedName>
        <fullName evidence="1">3250_t:CDS:1</fullName>
    </submittedName>
</protein>
<keyword evidence="2" id="KW-1185">Reference proteome</keyword>